<accession>A0ABS3YWB2</accession>
<proteinExistence type="predicted"/>
<protein>
    <submittedName>
        <fullName evidence="1">WG repeat-containing protein</fullName>
    </submittedName>
</protein>
<sequence length="416" mass="47104">MKNFGYLCLLLFSLQSIGQSHTYQPPLTFYPYSDGHLWGITNANREVLMPPQFDIPAFFVGSYPFAIAMKNKKYGTITRDYKELTPFSYDKIETLSSPFGYGMVKGKYILLNLNTGKVISSSAFDSIENYCYCKEKLFVVDKGGKKILYSTLTDKQWNKNTFEQVEFAETDNGHSALVKTGGKFGLIDTKTNAWLIPAKYDQLKGAWHNDKRIFIGIENGKTACFDRNGKAIQVENPNAEESYSGGMGVVEAKREKPNMEGKLDLYIHNLGNNNWKVNLEIHKAGNVEVFQSASLQGYTALEKILYDSKDYKQPAIIKAVKEGKTGLIGLKGQILVSFQYDNIEFLDLEDHWFLKTTLNNKEGLLKMNCVELMKPVFKHVLGIDFNVEALFVEMPNGQRGYMDEQTGKIYIPGIED</sequence>
<comment type="caution">
    <text evidence="1">The sequence shown here is derived from an EMBL/GenBank/DDBJ whole genome shotgun (WGS) entry which is preliminary data.</text>
</comment>
<gene>
    <name evidence="1" type="ORF">J7I42_17970</name>
</gene>
<reference evidence="1 2" key="1">
    <citation type="submission" date="2021-03" db="EMBL/GenBank/DDBJ databases">
        <title>Assistant Professor.</title>
        <authorList>
            <person name="Huq M.A."/>
        </authorList>
    </citation>
    <scope>NUCLEOTIDE SEQUENCE [LARGE SCALE GENOMIC DNA]</scope>
    <source>
        <strain evidence="1 2">MAH-29</strain>
    </source>
</reference>
<organism evidence="1 2">
    <name type="scientific">Niastella soli</name>
    <dbReference type="NCBI Taxonomy" id="2821487"/>
    <lineage>
        <taxon>Bacteria</taxon>
        <taxon>Pseudomonadati</taxon>
        <taxon>Bacteroidota</taxon>
        <taxon>Chitinophagia</taxon>
        <taxon>Chitinophagales</taxon>
        <taxon>Chitinophagaceae</taxon>
        <taxon>Niastella</taxon>
    </lineage>
</organism>
<dbReference type="RefSeq" id="WP_209140228.1">
    <property type="nucleotide sequence ID" value="NZ_JAGHKO010000004.1"/>
</dbReference>
<evidence type="ECO:0000313" key="2">
    <source>
        <dbReference type="Proteomes" id="UP000677244"/>
    </source>
</evidence>
<keyword evidence="2" id="KW-1185">Reference proteome</keyword>
<dbReference type="Proteomes" id="UP000677244">
    <property type="component" value="Unassembled WGS sequence"/>
</dbReference>
<dbReference type="EMBL" id="JAGHKO010000004">
    <property type="protein sequence ID" value="MBO9202178.1"/>
    <property type="molecule type" value="Genomic_DNA"/>
</dbReference>
<evidence type="ECO:0000313" key="1">
    <source>
        <dbReference type="EMBL" id="MBO9202178.1"/>
    </source>
</evidence>
<name>A0ABS3YWB2_9BACT</name>